<evidence type="ECO:0000256" key="1">
    <source>
        <dbReference type="SAM" id="Phobius"/>
    </source>
</evidence>
<dbReference type="EMBL" id="LT598454">
    <property type="protein sequence ID" value="SCU84688.1"/>
    <property type="molecule type" value="Genomic_DNA"/>
</dbReference>
<protein>
    <submittedName>
        <fullName evidence="3">LADA_0D03202g1_1</fullName>
    </submittedName>
</protein>
<organism evidence="3 4">
    <name type="scientific">Lachancea dasiensis</name>
    <dbReference type="NCBI Taxonomy" id="1072105"/>
    <lineage>
        <taxon>Eukaryota</taxon>
        <taxon>Fungi</taxon>
        <taxon>Dikarya</taxon>
        <taxon>Ascomycota</taxon>
        <taxon>Saccharomycotina</taxon>
        <taxon>Saccharomycetes</taxon>
        <taxon>Saccharomycetales</taxon>
        <taxon>Saccharomycetaceae</taxon>
        <taxon>Lachancea</taxon>
    </lineage>
</organism>
<keyword evidence="1" id="KW-1133">Transmembrane helix</keyword>
<accession>A0A1G4J4S3</accession>
<feature type="chain" id="PRO_5009235864" evidence="2">
    <location>
        <begin position="21"/>
        <end position="314"/>
    </location>
</feature>
<dbReference type="AlphaFoldDB" id="A0A1G4J4S3"/>
<gene>
    <name evidence="3" type="ORF">LADA_0D03202G</name>
</gene>
<keyword evidence="1" id="KW-0472">Membrane</keyword>
<proteinExistence type="predicted"/>
<keyword evidence="2" id="KW-0732">Signal</keyword>
<feature type="transmembrane region" description="Helical" evidence="1">
    <location>
        <begin position="65"/>
        <end position="85"/>
    </location>
</feature>
<dbReference type="Proteomes" id="UP000190274">
    <property type="component" value="Chromosome D"/>
</dbReference>
<evidence type="ECO:0000256" key="2">
    <source>
        <dbReference type="SAM" id="SignalP"/>
    </source>
</evidence>
<keyword evidence="1" id="KW-0812">Transmembrane</keyword>
<evidence type="ECO:0000313" key="4">
    <source>
        <dbReference type="Proteomes" id="UP000190274"/>
    </source>
</evidence>
<dbReference type="OrthoDB" id="4035770at2759"/>
<evidence type="ECO:0000313" key="3">
    <source>
        <dbReference type="EMBL" id="SCU84688.1"/>
    </source>
</evidence>
<keyword evidence="4" id="KW-1185">Reference proteome</keyword>
<feature type="signal peptide" evidence="2">
    <location>
        <begin position="1"/>
        <end position="20"/>
    </location>
</feature>
<name>A0A1G4J4S3_9SACH</name>
<sequence length="314" mass="34206">MRFEYYVALTLTIVLTFVRAQEENVEALGNKEDIKWNLFQLFVQTGGIIAACFPISGLTGIGIPVCTLSAVAAFVTIVALTLKLFDGLLNDGDEIAQPVLVFLHSAGLRFAGQRDGSSMVADVAIAGNQSLSSDWSDWSSSSTAAALRELNTTIDFSLGTVHNSIGVAHPDYCFVLSTNEAGGSSYPLAAYQQTVCFSQVFLNAVSGTRCTQLPPKALPRILQPLKNAEILKHYLQAYEFAQSIYSIFGPYADEFIVKVVSLARDFERLGPGQETFGFIIADQIDGQTEQLFRIELARKESTWLSNMTLCVESG</sequence>
<reference evidence="3 4" key="1">
    <citation type="submission" date="2016-03" db="EMBL/GenBank/DDBJ databases">
        <authorList>
            <person name="Devillers H."/>
        </authorList>
    </citation>
    <scope>NUCLEOTIDE SEQUENCE [LARGE SCALE GENOMIC DNA]</scope>
    <source>
        <strain evidence="3">CBS 10888</strain>
    </source>
</reference>